<evidence type="ECO:0000313" key="2">
    <source>
        <dbReference type="Proteomes" id="UP000720189"/>
    </source>
</evidence>
<dbReference type="RefSeq" id="XP_046054799.1">
    <property type="nucleotide sequence ID" value="XM_046184972.1"/>
</dbReference>
<reference evidence="1" key="1">
    <citation type="journal article" date="2021" name="Nat. Commun.">
        <title>Genetic determinants of endophytism in the Arabidopsis root mycobiome.</title>
        <authorList>
            <person name="Mesny F."/>
            <person name="Miyauchi S."/>
            <person name="Thiergart T."/>
            <person name="Pickel B."/>
            <person name="Atanasova L."/>
            <person name="Karlsson M."/>
            <person name="Huettel B."/>
            <person name="Barry K.W."/>
            <person name="Haridas S."/>
            <person name="Chen C."/>
            <person name="Bauer D."/>
            <person name="Andreopoulos W."/>
            <person name="Pangilinan J."/>
            <person name="LaButti K."/>
            <person name="Riley R."/>
            <person name="Lipzen A."/>
            <person name="Clum A."/>
            <person name="Drula E."/>
            <person name="Henrissat B."/>
            <person name="Kohler A."/>
            <person name="Grigoriev I.V."/>
            <person name="Martin F.M."/>
            <person name="Hacquard S."/>
        </authorList>
    </citation>
    <scope>NUCLEOTIDE SEQUENCE</scope>
    <source>
        <strain evidence="1">MPI-CAGE-AT-0023</strain>
    </source>
</reference>
<dbReference type="GeneID" id="70214926"/>
<sequence>MSVINTELECARNIALLYYLGRIGCKHQKNNIQDCEPIRKSDISRVLSLQDEKLLTSTLAFLSSIRDDALKVTAVCVEEKKSSVVVMVAANAKDSHAHHRILTLSRKGLIEYSNYSIGRLQYLLRAFVIGLSVSSPLYVEAE</sequence>
<dbReference type="Proteomes" id="UP000720189">
    <property type="component" value="Unassembled WGS sequence"/>
</dbReference>
<organism evidence="1 2">
    <name type="scientific">Fusarium redolens</name>
    <dbReference type="NCBI Taxonomy" id="48865"/>
    <lineage>
        <taxon>Eukaryota</taxon>
        <taxon>Fungi</taxon>
        <taxon>Dikarya</taxon>
        <taxon>Ascomycota</taxon>
        <taxon>Pezizomycotina</taxon>
        <taxon>Sordariomycetes</taxon>
        <taxon>Hypocreomycetidae</taxon>
        <taxon>Hypocreales</taxon>
        <taxon>Nectriaceae</taxon>
        <taxon>Fusarium</taxon>
        <taxon>Fusarium redolens species complex</taxon>
    </lineage>
</organism>
<proteinExistence type="predicted"/>
<accession>A0A9P9R687</accession>
<gene>
    <name evidence="1" type="ORF">BKA55DRAFT_159456</name>
</gene>
<name>A0A9P9R687_FUSRE</name>
<dbReference type="OrthoDB" id="4851849at2759"/>
<evidence type="ECO:0000313" key="1">
    <source>
        <dbReference type="EMBL" id="KAH7266980.1"/>
    </source>
</evidence>
<dbReference type="EMBL" id="JAGMUX010000002">
    <property type="protein sequence ID" value="KAH7266980.1"/>
    <property type="molecule type" value="Genomic_DNA"/>
</dbReference>
<protein>
    <submittedName>
        <fullName evidence="1">Uncharacterized protein</fullName>
    </submittedName>
</protein>
<comment type="caution">
    <text evidence="1">The sequence shown here is derived from an EMBL/GenBank/DDBJ whole genome shotgun (WGS) entry which is preliminary data.</text>
</comment>
<dbReference type="AlphaFoldDB" id="A0A9P9R687"/>
<keyword evidence="2" id="KW-1185">Reference proteome</keyword>